<sequence length="163" mass="17758">MLVAGGVAGCVPAYEEPVGDDACAVQPTDEEAAAEPELIAIEHDDYKAEHIGRTADGRQFFLTEPFERDRGFVALYLFDADGTLDEARIDPDADGLYERRLTELGAVTYGRIAVKPFEVDRFGLTFGLVSRIPEGGGGIRWVSAEPGDYMAFTAPWDCGLYDT</sequence>
<protein>
    <submittedName>
        <fullName evidence="1">Uncharacterized protein</fullName>
    </submittedName>
</protein>
<reference evidence="1 2" key="1">
    <citation type="submission" date="2021-01" db="EMBL/GenBank/DDBJ databases">
        <title>Whole genome shotgun sequence of Actinoplanes couchii NBRC 106145.</title>
        <authorList>
            <person name="Komaki H."/>
            <person name="Tamura T."/>
        </authorList>
    </citation>
    <scope>NUCLEOTIDE SEQUENCE [LARGE SCALE GENOMIC DNA]</scope>
    <source>
        <strain evidence="1 2">NBRC 106145</strain>
    </source>
</reference>
<organism evidence="1 2">
    <name type="scientific">Actinoplanes couchii</name>
    <dbReference type="NCBI Taxonomy" id="403638"/>
    <lineage>
        <taxon>Bacteria</taxon>
        <taxon>Bacillati</taxon>
        <taxon>Actinomycetota</taxon>
        <taxon>Actinomycetes</taxon>
        <taxon>Micromonosporales</taxon>
        <taxon>Micromonosporaceae</taxon>
        <taxon>Actinoplanes</taxon>
    </lineage>
</organism>
<keyword evidence="2" id="KW-1185">Reference proteome</keyword>
<evidence type="ECO:0000313" key="1">
    <source>
        <dbReference type="EMBL" id="GID57376.1"/>
    </source>
</evidence>
<name>A0ABQ3XFW6_9ACTN</name>
<evidence type="ECO:0000313" key="2">
    <source>
        <dbReference type="Proteomes" id="UP000612282"/>
    </source>
</evidence>
<gene>
    <name evidence="1" type="ORF">Aco03nite_057800</name>
</gene>
<comment type="caution">
    <text evidence="1">The sequence shown here is derived from an EMBL/GenBank/DDBJ whole genome shotgun (WGS) entry which is preliminary data.</text>
</comment>
<dbReference type="Proteomes" id="UP000612282">
    <property type="component" value="Unassembled WGS sequence"/>
</dbReference>
<dbReference type="EMBL" id="BOMG01000071">
    <property type="protein sequence ID" value="GID57376.1"/>
    <property type="molecule type" value="Genomic_DNA"/>
</dbReference>
<accession>A0ABQ3XFW6</accession>
<proteinExistence type="predicted"/>